<reference evidence="9" key="1">
    <citation type="submission" date="2020-11" db="EMBL/GenBank/DDBJ databases">
        <authorList>
            <person name="Tran Van P."/>
        </authorList>
    </citation>
    <scope>NUCLEOTIDE SEQUENCE</scope>
</reference>
<feature type="domain" description="DDE Tnp4" evidence="8">
    <location>
        <begin position="164"/>
        <end position="314"/>
    </location>
</feature>
<evidence type="ECO:0000256" key="3">
    <source>
        <dbReference type="ARBA" id="ARBA00006958"/>
    </source>
</evidence>
<dbReference type="PANTHER" id="PTHR22930">
    <property type="match status" value="1"/>
</dbReference>
<sequence length="362" mass="41334">MEWEELDNLDDIDDVIEGLVDFEEDVTNLIPKRYLRDIDNPLEFYSEDEFRMRFRFSKDNVVNILHPLVEDLLKKTEQRGLPLPSIQKLILALRVYATGNIQQVSGDLHGVSQATAGGIVHTISGLLAERTNDFVKLPATEADCRKAMRWFYEIRGFPGVVACVDGTHIPIKNPGGVRPEIYRNRHGWFSLNVQVSAGANMEIVDVSCRRGGSFHDATIFEASGLRRDFEEGRMHQGLLLGDNGYPCLPYLFTPLGNPQSMAETRYNRAHISTRNVVERTLGVWKRRFRCLTKTLETSLNHSLSIILATTVLYNISRRSNDELPEDEFPWVQQEFQANAAPIGPHEQGHFIRQAFIRNDFNY</sequence>
<comment type="subcellular location">
    <subcellularLocation>
        <location evidence="2">Nucleus</location>
    </subcellularLocation>
</comment>
<keyword evidence="7" id="KW-0539">Nucleus</keyword>
<protein>
    <recommendedName>
        <fullName evidence="8">DDE Tnp4 domain-containing protein</fullName>
    </recommendedName>
</protein>
<name>A0A7R9D1D2_TIMCR</name>
<dbReference type="AlphaFoldDB" id="A0A7R9D1D2"/>
<dbReference type="Pfam" id="PF13359">
    <property type="entry name" value="DDE_Tnp_4"/>
    <property type="match status" value="1"/>
</dbReference>
<keyword evidence="4" id="KW-0540">Nuclease</keyword>
<evidence type="ECO:0000256" key="4">
    <source>
        <dbReference type="ARBA" id="ARBA00022722"/>
    </source>
</evidence>
<comment type="similarity">
    <text evidence="3">Belongs to the HARBI1 family.</text>
</comment>
<gene>
    <name evidence="9" type="ORF">TCEB3V08_LOCUS8437</name>
</gene>
<organism evidence="9">
    <name type="scientific">Timema cristinae</name>
    <name type="common">Walking stick</name>
    <dbReference type="NCBI Taxonomy" id="61476"/>
    <lineage>
        <taxon>Eukaryota</taxon>
        <taxon>Metazoa</taxon>
        <taxon>Ecdysozoa</taxon>
        <taxon>Arthropoda</taxon>
        <taxon>Hexapoda</taxon>
        <taxon>Insecta</taxon>
        <taxon>Pterygota</taxon>
        <taxon>Neoptera</taxon>
        <taxon>Polyneoptera</taxon>
        <taxon>Phasmatodea</taxon>
        <taxon>Timematodea</taxon>
        <taxon>Timematoidea</taxon>
        <taxon>Timematidae</taxon>
        <taxon>Timema</taxon>
    </lineage>
</organism>
<evidence type="ECO:0000256" key="2">
    <source>
        <dbReference type="ARBA" id="ARBA00004123"/>
    </source>
</evidence>
<evidence type="ECO:0000256" key="6">
    <source>
        <dbReference type="ARBA" id="ARBA00022801"/>
    </source>
</evidence>
<evidence type="ECO:0000259" key="8">
    <source>
        <dbReference type="Pfam" id="PF13359"/>
    </source>
</evidence>
<proteinExistence type="inferred from homology"/>
<dbReference type="GO" id="GO:0046872">
    <property type="term" value="F:metal ion binding"/>
    <property type="evidence" value="ECO:0007669"/>
    <property type="project" value="UniProtKB-KW"/>
</dbReference>
<evidence type="ECO:0000313" key="9">
    <source>
        <dbReference type="EMBL" id="CAD7406292.1"/>
    </source>
</evidence>
<keyword evidence="5" id="KW-0479">Metal-binding</keyword>
<dbReference type="InterPro" id="IPR027806">
    <property type="entry name" value="HARBI1_dom"/>
</dbReference>
<dbReference type="EMBL" id="OC319786">
    <property type="protein sequence ID" value="CAD7406292.1"/>
    <property type="molecule type" value="Genomic_DNA"/>
</dbReference>
<evidence type="ECO:0000256" key="7">
    <source>
        <dbReference type="ARBA" id="ARBA00023242"/>
    </source>
</evidence>
<keyword evidence="6" id="KW-0378">Hydrolase</keyword>
<evidence type="ECO:0000256" key="5">
    <source>
        <dbReference type="ARBA" id="ARBA00022723"/>
    </source>
</evidence>
<dbReference type="GO" id="GO:0004518">
    <property type="term" value="F:nuclease activity"/>
    <property type="evidence" value="ECO:0007669"/>
    <property type="project" value="UniProtKB-KW"/>
</dbReference>
<evidence type="ECO:0000256" key="1">
    <source>
        <dbReference type="ARBA" id="ARBA00001968"/>
    </source>
</evidence>
<dbReference type="InterPro" id="IPR045249">
    <property type="entry name" value="HARBI1-like"/>
</dbReference>
<dbReference type="GO" id="GO:0016787">
    <property type="term" value="F:hydrolase activity"/>
    <property type="evidence" value="ECO:0007669"/>
    <property type="project" value="UniProtKB-KW"/>
</dbReference>
<dbReference type="GO" id="GO:0005634">
    <property type="term" value="C:nucleus"/>
    <property type="evidence" value="ECO:0007669"/>
    <property type="project" value="UniProtKB-SubCell"/>
</dbReference>
<dbReference type="PANTHER" id="PTHR22930:SF286">
    <property type="entry name" value="NUCLEASE HARBI1"/>
    <property type="match status" value="1"/>
</dbReference>
<comment type="cofactor">
    <cofactor evidence="1">
        <name>a divalent metal cation</name>
        <dbReference type="ChEBI" id="CHEBI:60240"/>
    </cofactor>
</comment>
<accession>A0A7R9D1D2</accession>